<feature type="region of interest" description="Disordered" evidence="2">
    <location>
        <begin position="26"/>
        <end position="77"/>
    </location>
</feature>
<feature type="coiled-coil region" evidence="1">
    <location>
        <begin position="81"/>
        <end position="108"/>
    </location>
</feature>
<evidence type="ECO:0000313" key="4">
    <source>
        <dbReference type="WBParaSite" id="PDA_v2.g29448.t1"/>
    </source>
</evidence>
<feature type="compositionally biased region" description="Low complexity" evidence="2">
    <location>
        <begin position="26"/>
        <end position="38"/>
    </location>
</feature>
<name>A0A914QIN7_9BILA</name>
<dbReference type="Proteomes" id="UP000887578">
    <property type="component" value="Unplaced"/>
</dbReference>
<accession>A0A914QIN7</accession>
<dbReference type="PANTHER" id="PTHR31424:SF3">
    <property type="entry name" value="RING-TYPE DOMAIN-CONTAINING PROTEIN"/>
    <property type="match status" value="1"/>
</dbReference>
<keyword evidence="1" id="KW-0175">Coiled coil</keyword>
<feature type="compositionally biased region" description="Basic and acidic residues" evidence="2">
    <location>
        <begin position="61"/>
        <end position="77"/>
    </location>
</feature>
<evidence type="ECO:0000256" key="2">
    <source>
        <dbReference type="SAM" id="MobiDB-lite"/>
    </source>
</evidence>
<dbReference type="WBParaSite" id="PDA_v2.g29448.t1">
    <property type="protein sequence ID" value="PDA_v2.g29448.t1"/>
    <property type="gene ID" value="PDA_v2.g29448"/>
</dbReference>
<dbReference type="AlphaFoldDB" id="A0A914QIN7"/>
<feature type="coiled-coil region" evidence="1">
    <location>
        <begin position="472"/>
        <end position="499"/>
    </location>
</feature>
<sequence length="816" mass="93440">MENNPPDEKAGSVSYPLSSGLFSKAISSASSSSPLTDSQNVQQSSNDTEEGPSSKKRKKTDKLAIARDKQKAMQEYEKRPLKERYDEFLDLKNTNKELEDKIAELNLQYGKRDVEAEENQKMLQQAYEKKSDEIKTRLQNEIDGLKIAFDAMQQRCDNLQKLLTESEKKAKDLDSQISQVKKEVESAGSVRKPKDILSTGWNEGECNQYFGKNNPVLRLQIPITKASKPVQKERVERCLVEMAWIAAPYSNYNDVKTQNNLKKLLEDVANNFGLSLYTVKKLDPLETASIFNSCGMTVSMSKRLRSLLNENNIFASANKKLLLCGLYDGLSSAKNIYEAFKKLAKQIKEIEHIDLEIDGDTKRYKVRWFLSGDYEFLLQVCGRKSASATYYCCRCLFAKPNPNSFHNPYACGKGLLRENFEPISTDTGYIQEPLFSNIPPNLIIMPCLHIFMGIVTMLITLLEESLKREDFKKLTTEQREEIENNLKTADTEIVAMENKLNKNKTIILEAEKNWEMLQDIKKSNEAISSLSSNKGQRIRCQMDYCAKRAGYPIDDNIRSCSCCQRAKNYHEFCIGSHAASKSITCSGLQKYQQKGGLLAEIPKLMTKLKKDIDKSKSLVQSLTAKIEYSIVQKYEASGDNMKQYADILDEMRISKRVWYQTFVGNHIHKLLLNADKFEKLDCLTESRDLQNIILALKLLKEIQHYTQAKFLNESERNGLKGSIENLKLHMQSKLGDVNVTPKFHLLIHHFVDFVNEFKTLGYFNEQGIESLHAEINRIFPRAGFAKNQNGWLMKHQWRRNVLIDITRPTTDEDDEV</sequence>
<organism evidence="3 4">
    <name type="scientific">Panagrolaimus davidi</name>
    <dbReference type="NCBI Taxonomy" id="227884"/>
    <lineage>
        <taxon>Eukaryota</taxon>
        <taxon>Metazoa</taxon>
        <taxon>Ecdysozoa</taxon>
        <taxon>Nematoda</taxon>
        <taxon>Chromadorea</taxon>
        <taxon>Rhabditida</taxon>
        <taxon>Tylenchina</taxon>
        <taxon>Panagrolaimomorpha</taxon>
        <taxon>Panagrolaimoidea</taxon>
        <taxon>Panagrolaimidae</taxon>
        <taxon>Panagrolaimus</taxon>
    </lineage>
</organism>
<feature type="coiled-coil region" evidence="1">
    <location>
        <begin position="135"/>
        <end position="183"/>
    </location>
</feature>
<dbReference type="PANTHER" id="PTHR31424">
    <property type="entry name" value="PROTEIN CBG23806"/>
    <property type="match status" value="1"/>
</dbReference>
<keyword evidence="3" id="KW-1185">Reference proteome</keyword>
<evidence type="ECO:0000256" key="1">
    <source>
        <dbReference type="SAM" id="Coils"/>
    </source>
</evidence>
<proteinExistence type="predicted"/>
<evidence type="ECO:0000313" key="3">
    <source>
        <dbReference type="Proteomes" id="UP000887578"/>
    </source>
</evidence>
<protein>
    <submittedName>
        <fullName evidence="4">Uncharacterized protein</fullName>
    </submittedName>
</protein>
<reference evidence="4" key="1">
    <citation type="submission" date="2022-11" db="UniProtKB">
        <authorList>
            <consortium name="WormBaseParasite"/>
        </authorList>
    </citation>
    <scope>IDENTIFICATION</scope>
</reference>